<reference evidence="1 2" key="1">
    <citation type="journal article" date="2012" name="J. Virol.">
        <title>Genome of Klebsiella sp.-Infecting Bacteriophage vB_KleM_RaK2.</title>
        <authorList>
            <person name="Simoliunas E."/>
            <person name="Kaliniene L."/>
            <person name="Truncaite L."/>
            <person name="Klausa V."/>
            <person name="Zajanckauskaite A."/>
            <person name="Meskys R."/>
        </authorList>
    </citation>
    <scope>NUCLEOTIDE SEQUENCE [LARGE SCALE GENOMIC DNA]</scope>
</reference>
<dbReference type="Proteomes" id="UP000007524">
    <property type="component" value="Segment"/>
</dbReference>
<evidence type="ECO:0000313" key="1">
    <source>
        <dbReference type="EMBL" id="AFA44503.1"/>
    </source>
</evidence>
<dbReference type="KEGG" id="vg:14012818"/>
<dbReference type="RefSeq" id="YP_007007385.1">
    <property type="nucleotide sequence ID" value="NC_019526.1"/>
</dbReference>
<proteinExistence type="predicted"/>
<keyword evidence="2" id="KW-1185">Reference proteome</keyword>
<evidence type="ECO:0000313" key="2">
    <source>
        <dbReference type="Proteomes" id="UP000007524"/>
    </source>
</evidence>
<protein>
    <submittedName>
        <fullName evidence="1">Uncharacterized protein</fullName>
    </submittedName>
</protein>
<dbReference type="GeneID" id="14012818"/>
<accession>H6X437</accession>
<organism evidence="1 2">
    <name type="scientific">Klebsiella phage vB_KleM_RaK2</name>
    <dbReference type="NCBI Taxonomy" id="1147094"/>
    <lineage>
        <taxon>Viruses</taxon>
        <taxon>Duplodnaviria</taxon>
        <taxon>Heunggongvirae</taxon>
        <taxon>Uroviricota</taxon>
        <taxon>Caudoviricetes</taxon>
        <taxon>Alcyoneusvirus</taxon>
        <taxon>Alcyoneusvirus RaK2</taxon>
    </lineage>
</organism>
<dbReference type="OrthoDB" id="27449at10239"/>
<sequence length="161" mass="18645">MISIIWLNQLGYTDMKNDNDGDFIKIHLKRTWTDVASGDIMNVEYSTEKILVKNQLNANDEANDFIEKNVGVYVLDGIEYKTELIEKDVMKDKQVFLTKEQMFDFILNNTVTIIPDNTIWTDENGNKVKKKYTVSINSTSMCGFDLEDAINYYVNNRSSMK</sequence>
<dbReference type="EMBL" id="JQ513383">
    <property type="protein sequence ID" value="AFA44503.1"/>
    <property type="molecule type" value="Genomic_DNA"/>
</dbReference>
<gene>
    <name evidence="1" type="ORF">RaK2_00230</name>
</gene>
<name>H6X437_9CAUD</name>